<protein>
    <recommendedName>
        <fullName evidence="4">Solute-binding protein family 3/N-terminal domain-containing protein</fullName>
    </recommendedName>
</protein>
<feature type="domain" description="Solute-binding protein family 3/N-terminal" evidence="4">
    <location>
        <begin position="31"/>
        <end position="267"/>
    </location>
</feature>
<evidence type="ECO:0000313" key="5">
    <source>
        <dbReference type="EMBL" id="OUD12135.1"/>
    </source>
</evidence>
<dbReference type="PANTHER" id="PTHR35936:SF17">
    <property type="entry name" value="ARGININE-BINDING EXTRACELLULAR PROTEIN ARTP"/>
    <property type="match status" value="1"/>
</dbReference>
<evidence type="ECO:0000256" key="1">
    <source>
        <dbReference type="ARBA" id="ARBA00010333"/>
    </source>
</evidence>
<dbReference type="InterPro" id="IPR001638">
    <property type="entry name" value="Solute-binding_3/MltF_N"/>
</dbReference>
<name>A0A251X450_9GAMM</name>
<dbReference type="SUPFAM" id="SSF53850">
    <property type="entry name" value="Periplasmic binding protein-like II"/>
    <property type="match status" value="1"/>
</dbReference>
<feature type="chain" id="PRO_5013395514" description="Solute-binding protein family 3/N-terminal domain-containing protein" evidence="3">
    <location>
        <begin position="21"/>
        <end position="278"/>
    </location>
</feature>
<keyword evidence="6" id="KW-1185">Reference proteome</keyword>
<organism evidence="5 6">
    <name type="scientific">Thioflexithrix psekupsensis</name>
    <dbReference type="NCBI Taxonomy" id="1570016"/>
    <lineage>
        <taxon>Bacteria</taxon>
        <taxon>Pseudomonadati</taxon>
        <taxon>Pseudomonadota</taxon>
        <taxon>Gammaproteobacteria</taxon>
        <taxon>Thiotrichales</taxon>
        <taxon>Thioflexithrix</taxon>
    </lineage>
</organism>
<dbReference type="Proteomes" id="UP000194798">
    <property type="component" value="Unassembled WGS sequence"/>
</dbReference>
<comment type="similarity">
    <text evidence="1">Belongs to the bacterial solute-binding protein 3 family.</text>
</comment>
<sequence length="278" mass="31110">MKWITAFAVLIVCFSSHVFATELQDIREKGALRVAIYKDFPPYSYTDQGKSKGIDVELGRALAQGLGVNVDYMWITADESMSDDLRNAVWRGHYLGGGTADVMLRVPYDLVYAEKQPRVRFAAPYAHEQMMIVFDRTQIPAVHQLRILKNHKVGAEIDSLGSIYLSSIFEGELTPSLLHYLDFIEGVNAFKSGQIAALVGMRGQLEGQLGTLAENWTLQALEMRGFNSQWDIGVAVKADHTELAQQLSEIVADLRKNGQLKQWFSEYGLTYTEPSAVN</sequence>
<dbReference type="Pfam" id="PF00497">
    <property type="entry name" value="SBP_bac_3"/>
    <property type="match status" value="1"/>
</dbReference>
<comment type="caution">
    <text evidence="5">The sequence shown here is derived from an EMBL/GenBank/DDBJ whole genome shotgun (WGS) entry which is preliminary data.</text>
</comment>
<dbReference type="EMBL" id="MSLT01000023">
    <property type="protein sequence ID" value="OUD12135.1"/>
    <property type="molecule type" value="Genomic_DNA"/>
</dbReference>
<keyword evidence="2 3" id="KW-0732">Signal</keyword>
<dbReference type="Gene3D" id="3.40.190.10">
    <property type="entry name" value="Periplasmic binding protein-like II"/>
    <property type="match status" value="2"/>
</dbReference>
<evidence type="ECO:0000259" key="4">
    <source>
        <dbReference type="SMART" id="SM00062"/>
    </source>
</evidence>
<dbReference type="PANTHER" id="PTHR35936">
    <property type="entry name" value="MEMBRANE-BOUND LYTIC MUREIN TRANSGLYCOSYLASE F"/>
    <property type="match status" value="1"/>
</dbReference>
<evidence type="ECO:0000256" key="3">
    <source>
        <dbReference type="SAM" id="SignalP"/>
    </source>
</evidence>
<evidence type="ECO:0000256" key="2">
    <source>
        <dbReference type="ARBA" id="ARBA00022729"/>
    </source>
</evidence>
<accession>A0A251X450</accession>
<evidence type="ECO:0000313" key="6">
    <source>
        <dbReference type="Proteomes" id="UP000194798"/>
    </source>
</evidence>
<gene>
    <name evidence="5" type="ORF">TPSD3_13485</name>
</gene>
<proteinExistence type="inferred from homology"/>
<dbReference type="RefSeq" id="WP_086489046.1">
    <property type="nucleotide sequence ID" value="NZ_MSLT01000023.1"/>
</dbReference>
<reference evidence="5 6" key="1">
    <citation type="submission" date="2016-12" db="EMBL/GenBank/DDBJ databases">
        <title>Thioflexothrix psekupsii D3 genome sequencing and assembly.</title>
        <authorList>
            <person name="Fomenkov A."/>
            <person name="Vincze T."/>
            <person name="Grabovich M."/>
            <person name="Anton B.P."/>
            <person name="Dubinina G."/>
            <person name="Orlova M."/>
            <person name="Belousova E."/>
            <person name="Roberts R.J."/>
        </authorList>
    </citation>
    <scope>NUCLEOTIDE SEQUENCE [LARGE SCALE GENOMIC DNA]</scope>
    <source>
        <strain evidence="5">D3</strain>
    </source>
</reference>
<dbReference type="SMART" id="SM00062">
    <property type="entry name" value="PBPb"/>
    <property type="match status" value="1"/>
</dbReference>
<feature type="signal peptide" evidence="3">
    <location>
        <begin position="1"/>
        <end position="20"/>
    </location>
</feature>
<dbReference type="AlphaFoldDB" id="A0A251X450"/>
<dbReference type="OrthoDB" id="6192933at2"/>